<dbReference type="STRING" id="1618023.UH38_22000"/>
<sequence>MTQLTEVQTVEAVNNQVSTPKTWDRATTAVNIGDRICIPFTPIMEVVDKDVYLDGRVWLLVKPNSGSYTEEWVLDAEDEVQQPLFKEETEYKQGFEHGKLDAAKRLPPICAQAECQYSKGYLKGYSSTPTPQQTKTPTAPSWVVRYDGEYWYKVWVGDRIVGKASTHEKAEQLAQKAIASKKFQQEHRERVLAAYAG</sequence>
<gene>
    <name evidence="1" type="ORF">UH38_22000</name>
</gene>
<evidence type="ECO:0000313" key="2">
    <source>
        <dbReference type="Proteomes" id="UP000032452"/>
    </source>
</evidence>
<dbReference type="Proteomes" id="UP000032452">
    <property type="component" value="Unassembled WGS sequence"/>
</dbReference>
<accession>A0A0D8ZM26</accession>
<reference evidence="1 2" key="1">
    <citation type="submission" date="2015-02" db="EMBL/GenBank/DDBJ databases">
        <title>Draft genome of a novel marine cyanobacterium (Chroococcales) isolated from South Atlantic Ocean.</title>
        <authorList>
            <person name="Rigonato J."/>
            <person name="Alvarenga D.O."/>
            <person name="Branco L.H."/>
            <person name="Varani A.M."/>
            <person name="Brandini F.P."/>
            <person name="Fiore M.F."/>
        </authorList>
    </citation>
    <scope>NUCLEOTIDE SEQUENCE [LARGE SCALE GENOMIC DNA]</scope>
    <source>
        <strain evidence="1 2">CENA595</strain>
    </source>
</reference>
<comment type="caution">
    <text evidence="1">The sequence shown here is derived from an EMBL/GenBank/DDBJ whole genome shotgun (WGS) entry which is preliminary data.</text>
</comment>
<evidence type="ECO:0000313" key="1">
    <source>
        <dbReference type="EMBL" id="KJH69785.1"/>
    </source>
</evidence>
<keyword evidence="2" id="KW-1185">Reference proteome</keyword>
<organism evidence="1 2">
    <name type="scientific">Aliterella atlantica CENA595</name>
    <dbReference type="NCBI Taxonomy" id="1618023"/>
    <lineage>
        <taxon>Bacteria</taxon>
        <taxon>Bacillati</taxon>
        <taxon>Cyanobacteriota</taxon>
        <taxon>Cyanophyceae</taxon>
        <taxon>Chroococcidiopsidales</taxon>
        <taxon>Aliterellaceae</taxon>
        <taxon>Aliterella</taxon>
    </lineage>
</organism>
<dbReference type="AlphaFoldDB" id="A0A0D8ZM26"/>
<name>A0A0D8ZM26_9CYAN</name>
<protein>
    <submittedName>
        <fullName evidence="1">Uncharacterized protein</fullName>
    </submittedName>
</protein>
<proteinExistence type="predicted"/>
<dbReference type="EMBL" id="JYON01000034">
    <property type="protein sequence ID" value="KJH69785.1"/>
    <property type="molecule type" value="Genomic_DNA"/>
</dbReference>